<dbReference type="EMBL" id="JAVFWL010000006">
    <property type="protein sequence ID" value="KAK6759816.1"/>
    <property type="molecule type" value="Genomic_DNA"/>
</dbReference>
<comment type="similarity">
    <text evidence="2">Belongs to the requiem/DPF family.</text>
</comment>
<dbReference type="InterPro" id="IPR013087">
    <property type="entry name" value="Znf_C2H2_type"/>
</dbReference>
<evidence type="ECO:0000259" key="13">
    <source>
        <dbReference type="PROSITE" id="PS50157"/>
    </source>
</evidence>
<keyword evidence="9" id="KW-0539">Nucleus</keyword>
<comment type="subcellular location">
    <subcellularLocation>
        <location evidence="1">Nucleus</location>
    </subcellularLocation>
</comment>
<keyword evidence="6" id="KW-0862">Zinc</keyword>
<organism evidence="14 15">
    <name type="scientific">Necator americanus</name>
    <name type="common">Human hookworm</name>
    <dbReference type="NCBI Taxonomy" id="51031"/>
    <lineage>
        <taxon>Eukaryota</taxon>
        <taxon>Metazoa</taxon>
        <taxon>Ecdysozoa</taxon>
        <taxon>Nematoda</taxon>
        <taxon>Chromadorea</taxon>
        <taxon>Rhabditida</taxon>
        <taxon>Rhabditina</taxon>
        <taxon>Rhabditomorpha</taxon>
        <taxon>Strongyloidea</taxon>
        <taxon>Ancylostomatidae</taxon>
        <taxon>Bunostominae</taxon>
        <taxon>Necator</taxon>
    </lineage>
</organism>
<evidence type="ECO:0000259" key="12">
    <source>
        <dbReference type="PROSITE" id="PS50016"/>
    </source>
</evidence>
<comment type="caution">
    <text evidence="14">The sequence shown here is derived from an EMBL/GenBank/DDBJ whole genome shotgun (WGS) entry which is preliminary data.</text>
</comment>
<proteinExistence type="inferred from homology"/>
<dbReference type="Pfam" id="PF14051">
    <property type="entry name" value="DPF1-3_N"/>
    <property type="match status" value="1"/>
</dbReference>
<dbReference type="PROSITE" id="PS00028">
    <property type="entry name" value="ZINC_FINGER_C2H2_1"/>
    <property type="match status" value="1"/>
</dbReference>
<dbReference type="PANTHER" id="PTHR45888">
    <property type="entry name" value="HL01030P-RELATED"/>
    <property type="match status" value="1"/>
</dbReference>
<dbReference type="InterPro" id="IPR025750">
    <property type="entry name" value="DPF1-3_N"/>
</dbReference>
<dbReference type="PANTHER" id="PTHR45888:SF5">
    <property type="entry name" value="D4, ISOFORM A"/>
    <property type="match status" value="1"/>
</dbReference>
<evidence type="ECO:0000256" key="4">
    <source>
        <dbReference type="ARBA" id="ARBA00022737"/>
    </source>
</evidence>
<evidence type="ECO:0000256" key="1">
    <source>
        <dbReference type="ARBA" id="ARBA00004123"/>
    </source>
</evidence>
<accession>A0ABR1EAZ0</accession>
<feature type="domain" description="C2H2-type" evidence="13">
    <location>
        <begin position="325"/>
        <end position="353"/>
    </location>
</feature>
<feature type="compositionally biased region" description="Acidic residues" evidence="11">
    <location>
        <begin position="252"/>
        <end position="271"/>
    </location>
</feature>
<evidence type="ECO:0000256" key="5">
    <source>
        <dbReference type="ARBA" id="ARBA00022771"/>
    </source>
</evidence>
<dbReference type="Pfam" id="PF00628">
    <property type="entry name" value="PHD"/>
    <property type="match status" value="2"/>
</dbReference>
<dbReference type="InterPro" id="IPR011011">
    <property type="entry name" value="Znf_FYVE_PHD"/>
</dbReference>
<evidence type="ECO:0000256" key="10">
    <source>
        <dbReference type="PROSITE-ProRule" id="PRU00042"/>
    </source>
</evidence>
<feature type="domain" description="PHD-type" evidence="12">
    <location>
        <begin position="424"/>
        <end position="474"/>
    </location>
</feature>
<evidence type="ECO:0000313" key="14">
    <source>
        <dbReference type="EMBL" id="KAK6759816.1"/>
    </source>
</evidence>
<reference evidence="14 15" key="1">
    <citation type="submission" date="2023-08" db="EMBL/GenBank/DDBJ databases">
        <title>A Necator americanus chromosomal reference genome.</title>
        <authorList>
            <person name="Ilik V."/>
            <person name="Petrzelkova K.J."/>
            <person name="Pardy F."/>
            <person name="Fuh T."/>
            <person name="Niatou-Singa F.S."/>
            <person name="Gouil Q."/>
            <person name="Baker L."/>
            <person name="Ritchie M.E."/>
            <person name="Jex A.R."/>
            <person name="Gazzola D."/>
            <person name="Li H."/>
            <person name="Toshio Fujiwara R."/>
            <person name="Zhan B."/>
            <person name="Aroian R.V."/>
            <person name="Pafco B."/>
            <person name="Schwarz E.M."/>
        </authorList>
    </citation>
    <scope>NUCLEOTIDE SEQUENCE [LARGE SCALE GENOMIC DNA]</scope>
    <source>
        <strain evidence="14 15">Aroian</strain>
        <tissue evidence="14">Whole animal</tissue>
    </source>
</reference>
<keyword evidence="3" id="KW-0479">Metal-binding</keyword>
<keyword evidence="15" id="KW-1185">Reference proteome</keyword>
<feature type="domain" description="PHD-type" evidence="12">
    <location>
        <begin position="367"/>
        <end position="427"/>
    </location>
</feature>
<evidence type="ECO:0008006" key="16">
    <source>
        <dbReference type="Google" id="ProtNLM"/>
    </source>
</evidence>
<sequence>MFVAQCTSTRQINMMHTTTTGPSRAIGKSFQPAINAPRQSLIGHVIASAQSYPPGVGRDGHSTQCLINDIEVDDHYEEYETLSIKDGTCPDAVQSQSQASGDRLDAESGCVLGAAEPPLKNMISEGAYIELMKNCSKWNERACNERRARLRYPFFDQQTGTAHRFNPVFYRLPSQRCNATDAHTIVQYVTQRWRRRQSANSSDAIEMKMFLRDNPALDAALNTTAASAQSEVMDVNFDYGQGKGTPKGLFDYNEEGDDDASNDDGGSDEDDWGSKRKSRKAQSGSSGGPGGSKNKKKASDSGRAGRASAAAASAAQDAADETNNFHCTLCSAAYKSLAGLAYHKAFQHNDPLPIGTSIEISPLLETSSICDLCLGSKNMNKKTMKPEDLVVCHDCGRSAHPSCLSFNDNVPVIIKRYGWQCIECKSCTICGTSENDDKLLFCDDCDRGYHTYCFTPKMKSLPENEYSCALCIGTFGARASAVPKKTGSAN</sequence>
<keyword evidence="7" id="KW-0805">Transcription regulation</keyword>
<dbReference type="Gene3D" id="3.30.40.10">
    <property type="entry name" value="Zinc/RING finger domain, C3HC4 (zinc finger)"/>
    <property type="match status" value="1"/>
</dbReference>
<name>A0ABR1EAZ0_NECAM</name>
<evidence type="ECO:0000256" key="2">
    <source>
        <dbReference type="ARBA" id="ARBA00010539"/>
    </source>
</evidence>
<dbReference type="InterPro" id="IPR001965">
    <property type="entry name" value="Znf_PHD"/>
</dbReference>
<dbReference type="CDD" id="cd15526">
    <property type="entry name" value="PHD1_MOZ_d4"/>
    <property type="match status" value="1"/>
</dbReference>
<dbReference type="InterPro" id="IPR013083">
    <property type="entry name" value="Znf_RING/FYVE/PHD"/>
</dbReference>
<keyword evidence="4" id="KW-0677">Repeat</keyword>
<protein>
    <recommendedName>
        <fullName evidence="16">PHD-finger</fullName>
    </recommendedName>
</protein>
<feature type="region of interest" description="Disordered" evidence="11">
    <location>
        <begin position="246"/>
        <end position="308"/>
    </location>
</feature>
<evidence type="ECO:0000256" key="11">
    <source>
        <dbReference type="SAM" id="MobiDB-lite"/>
    </source>
</evidence>
<evidence type="ECO:0000313" key="15">
    <source>
        <dbReference type="Proteomes" id="UP001303046"/>
    </source>
</evidence>
<evidence type="ECO:0000256" key="6">
    <source>
        <dbReference type="ARBA" id="ARBA00022833"/>
    </source>
</evidence>
<evidence type="ECO:0000256" key="7">
    <source>
        <dbReference type="ARBA" id="ARBA00023015"/>
    </source>
</evidence>
<gene>
    <name evidence="14" type="primary">Necator_chrX.g21564</name>
    <name evidence="14" type="ORF">RB195_021403</name>
</gene>
<dbReference type="SUPFAM" id="SSF57903">
    <property type="entry name" value="FYVE/PHD zinc finger"/>
    <property type="match status" value="2"/>
</dbReference>
<dbReference type="Proteomes" id="UP001303046">
    <property type="component" value="Unassembled WGS sequence"/>
</dbReference>
<dbReference type="InterPro" id="IPR019787">
    <property type="entry name" value="Znf_PHD-finger"/>
</dbReference>
<dbReference type="PROSITE" id="PS50016">
    <property type="entry name" value="ZF_PHD_2"/>
    <property type="match status" value="2"/>
</dbReference>
<keyword evidence="8" id="KW-0804">Transcription</keyword>
<dbReference type="PROSITE" id="PS50157">
    <property type="entry name" value="ZINC_FINGER_C2H2_2"/>
    <property type="match status" value="1"/>
</dbReference>
<evidence type="ECO:0000256" key="8">
    <source>
        <dbReference type="ARBA" id="ARBA00023163"/>
    </source>
</evidence>
<evidence type="ECO:0000256" key="9">
    <source>
        <dbReference type="ARBA" id="ARBA00023242"/>
    </source>
</evidence>
<keyword evidence="5 10" id="KW-0863">Zinc-finger</keyword>
<dbReference type="SMART" id="SM00249">
    <property type="entry name" value="PHD"/>
    <property type="match status" value="2"/>
</dbReference>
<evidence type="ECO:0000256" key="3">
    <source>
        <dbReference type="ARBA" id="ARBA00022723"/>
    </source>
</evidence>